<proteinExistence type="predicted"/>
<evidence type="ECO:0000313" key="3">
    <source>
        <dbReference type="Proteomes" id="UP001497516"/>
    </source>
</evidence>
<accession>A0AAV2G7K8</accession>
<keyword evidence="3" id="KW-1185">Reference proteome</keyword>
<gene>
    <name evidence="2" type="ORF">LTRI10_LOCUS45991</name>
</gene>
<evidence type="ECO:0000256" key="1">
    <source>
        <dbReference type="SAM" id="MobiDB-lite"/>
    </source>
</evidence>
<dbReference type="AlphaFoldDB" id="A0AAV2G7K8"/>
<feature type="region of interest" description="Disordered" evidence="1">
    <location>
        <begin position="52"/>
        <end position="131"/>
    </location>
</feature>
<feature type="compositionally biased region" description="Acidic residues" evidence="1">
    <location>
        <begin position="97"/>
        <end position="110"/>
    </location>
</feature>
<evidence type="ECO:0000313" key="2">
    <source>
        <dbReference type="EMBL" id="CAL1406254.1"/>
    </source>
</evidence>
<dbReference type="Proteomes" id="UP001497516">
    <property type="component" value="Chromosome 8"/>
</dbReference>
<organism evidence="2 3">
    <name type="scientific">Linum trigynum</name>
    <dbReference type="NCBI Taxonomy" id="586398"/>
    <lineage>
        <taxon>Eukaryota</taxon>
        <taxon>Viridiplantae</taxon>
        <taxon>Streptophyta</taxon>
        <taxon>Embryophyta</taxon>
        <taxon>Tracheophyta</taxon>
        <taxon>Spermatophyta</taxon>
        <taxon>Magnoliopsida</taxon>
        <taxon>eudicotyledons</taxon>
        <taxon>Gunneridae</taxon>
        <taxon>Pentapetalae</taxon>
        <taxon>rosids</taxon>
        <taxon>fabids</taxon>
        <taxon>Malpighiales</taxon>
        <taxon>Linaceae</taxon>
        <taxon>Linum</taxon>
    </lineage>
</organism>
<feature type="compositionally biased region" description="Basic and acidic residues" evidence="1">
    <location>
        <begin position="113"/>
        <end position="122"/>
    </location>
</feature>
<reference evidence="2 3" key="1">
    <citation type="submission" date="2024-04" db="EMBL/GenBank/DDBJ databases">
        <authorList>
            <person name="Fracassetti M."/>
        </authorList>
    </citation>
    <scope>NUCLEOTIDE SEQUENCE [LARGE SCALE GENOMIC DNA]</scope>
</reference>
<dbReference type="EMBL" id="OZ034821">
    <property type="protein sequence ID" value="CAL1406254.1"/>
    <property type="molecule type" value="Genomic_DNA"/>
</dbReference>
<name>A0AAV2G7K8_9ROSI</name>
<sequence length="156" mass="16906">MEGSNRSGRGGRWIRTRMVARGRKKKPGSSTAAVAEGGVNVVINRTGVDAMARPRANPPKQNGVWATRRWPPNCGPRRGVEDGGGGGKLQAAADGEPLLEEEEEEPEECDCCGFRDGEKDDANGGQSRTVDGGEGVQVRVLLFYWNSMTLSWKFDE</sequence>
<protein>
    <submittedName>
        <fullName evidence="2">Uncharacterized protein</fullName>
    </submittedName>
</protein>